<evidence type="ECO:0000313" key="16">
    <source>
        <dbReference type="EMBL" id="OQJ64425.1"/>
    </source>
</evidence>
<dbReference type="AlphaFoldDB" id="A0A225CL09"/>
<evidence type="ECO:0000256" key="1">
    <source>
        <dbReference type="ARBA" id="ARBA00001946"/>
    </source>
</evidence>
<dbReference type="OrthoDB" id="626362at2"/>
<keyword evidence="9" id="KW-0694">RNA-binding</keyword>
<protein>
    <recommendedName>
        <fullName evidence="3">Small RNA 2'-O-methyltransferase</fullName>
        <ecNumber evidence="11">2.1.1.386</ecNumber>
    </recommendedName>
</protein>
<feature type="domain" description="Hen1 N-terminal" evidence="15">
    <location>
        <begin position="1"/>
        <end position="242"/>
    </location>
</feature>
<comment type="catalytic activity">
    <reaction evidence="12">
        <text>small RNA 3'-end nucleotide + S-adenosyl-L-methionine = small RNA 3'-end 2'-O-methylnucleotide + S-adenosyl-L-homocysteine + H(+)</text>
        <dbReference type="Rhea" id="RHEA:37887"/>
        <dbReference type="Rhea" id="RHEA-COMP:10415"/>
        <dbReference type="Rhea" id="RHEA-COMP:10416"/>
        <dbReference type="ChEBI" id="CHEBI:15378"/>
        <dbReference type="ChEBI" id="CHEBI:57856"/>
        <dbReference type="ChEBI" id="CHEBI:59789"/>
        <dbReference type="ChEBI" id="CHEBI:74896"/>
        <dbReference type="ChEBI" id="CHEBI:74898"/>
        <dbReference type="EC" id="2.1.1.386"/>
    </reaction>
</comment>
<dbReference type="EC" id="2.1.1.386" evidence="11"/>
<evidence type="ECO:0000256" key="11">
    <source>
        <dbReference type="ARBA" id="ARBA00035025"/>
    </source>
</evidence>
<evidence type="ECO:0000259" key="14">
    <source>
        <dbReference type="Pfam" id="PF08242"/>
    </source>
</evidence>
<evidence type="ECO:0000256" key="3">
    <source>
        <dbReference type="ARBA" id="ARBA00021330"/>
    </source>
</evidence>
<keyword evidence="6" id="KW-0949">S-adenosyl-L-methionine</keyword>
<evidence type="ECO:0000256" key="2">
    <source>
        <dbReference type="ARBA" id="ARBA00009026"/>
    </source>
</evidence>
<evidence type="ECO:0000313" key="17">
    <source>
        <dbReference type="Proteomes" id="UP000215316"/>
    </source>
</evidence>
<dbReference type="PANTHER" id="PTHR21404">
    <property type="entry name" value="HEN1"/>
    <property type="match status" value="1"/>
</dbReference>
<dbReference type="InterPro" id="IPR024740">
    <property type="entry name" value="Hen1_N"/>
</dbReference>
<dbReference type="SUPFAM" id="SSF53335">
    <property type="entry name" value="S-adenosyl-L-methionine-dependent methyltransferases"/>
    <property type="match status" value="1"/>
</dbReference>
<proteinExistence type="inferred from homology"/>
<evidence type="ECO:0000256" key="9">
    <source>
        <dbReference type="ARBA" id="ARBA00022884"/>
    </source>
</evidence>
<keyword evidence="8" id="KW-0460">Magnesium</keyword>
<dbReference type="CDD" id="cd02440">
    <property type="entry name" value="AdoMet_MTases"/>
    <property type="match status" value="1"/>
</dbReference>
<dbReference type="Gene3D" id="3.40.50.150">
    <property type="entry name" value="Vaccinia Virus protein VP39"/>
    <property type="match status" value="1"/>
</dbReference>
<dbReference type="GO" id="GO:0031047">
    <property type="term" value="P:regulatory ncRNA-mediated gene silencing"/>
    <property type="evidence" value="ECO:0007669"/>
    <property type="project" value="UniProtKB-KW"/>
</dbReference>
<comment type="cofactor">
    <cofactor evidence="1">
        <name>Mg(2+)</name>
        <dbReference type="ChEBI" id="CHEBI:18420"/>
    </cofactor>
</comment>
<comment type="similarity">
    <text evidence="2">Belongs to the methyltransferase superfamily. HEN1 family.</text>
</comment>
<dbReference type="NCBIfam" id="TIGR04074">
    <property type="entry name" value="bacter_Hen1"/>
    <property type="match status" value="1"/>
</dbReference>
<dbReference type="GO" id="GO:0001510">
    <property type="term" value="P:RNA methylation"/>
    <property type="evidence" value="ECO:0007669"/>
    <property type="project" value="InterPro"/>
</dbReference>
<dbReference type="EMBL" id="MZMQ01000001">
    <property type="protein sequence ID" value="OQJ64425.1"/>
    <property type="molecule type" value="Genomic_DNA"/>
</dbReference>
<comment type="caution">
    <text evidence="16">The sequence shown here is derived from an EMBL/GenBank/DDBJ whole genome shotgun (WGS) entry which is preliminary data.</text>
</comment>
<evidence type="ECO:0000256" key="8">
    <source>
        <dbReference type="ARBA" id="ARBA00022842"/>
    </source>
</evidence>
<evidence type="ECO:0000256" key="6">
    <source>
        <dbReference type="ARBA" id="ARBA00022691"/>
    </source>
</evidence>
<dbReference type="InterPro" id="IPR024026">
    <property type="entry name" value="3'-RNA_MeTfrase_Hen1_bac"/>
</dbReference>
<evidence type="ECO:0000256" key="12">
    <source>
        <dbReference type="ARBA" id="ARBA00048418"/>
    </source>
</evidence>
<dbReference type="GO" id="GO:0046872">
    <property type="term" value="F:metal ion binding"/>
    <property type="evidence" value="ECO:0007669"/>
    <property type="project" value="UniProtKB-KW"/>
</dbReference>
<keyword evidence="5" id="KW-0808">Transferase</keyword>
<dbReference type="InterPro" id="IPR038546">
    <property type="entry name" value="Hen1_N_sf"/>
</dbReference>
<evidence type="ECO:0000256" key="4">
    <source>
        <dbReference type="ARBA" id="ARBA00022603"/>
    </source>
</evidence>
<dbReference type="GO" id="GO:0003723">
    <property type="term" value="F:RNA binding"/>
    <property type="evidence" value="ECO:0007669"/>
    <property type="project" value="UniProtKB-KW"/>
</dbReference>
<reference evidence="16" key="1">
    <citation type="submission" date="2017-08" db="EMBL/GenBank/DDBJ databases">
        <title>Genomes of multiple Clavibacter strains from different subspecies.</title>
        <authorList>
            <person name="Yuan X.-K."/>
            <person name="Li X.-S."/>
            <person name="Nie J."/>
            <person name="De Boer S.H."/>
        </authorList>
    </citation>
    <scope>NUCLEOTIDE SEQUENCE [LARGE SCALE GENOMIC DNA]</scope>
    <source>
        <strain evidence="16">ATCC 33566</strain>
    </source>
</reference>
<feature type="compositionally biased region" description="Low complexity" evidence="13">
    <location>
        <begin position="265"/>
        <end position="282"/>
    </location>
</feature>
<dbReference type="Pfam" id="PF08242">
    <property type="entry name" value="Methyltransf_12"/>
    <property type="match status" value="1"/>
</dbReference>
<dbReference type="InterPro" id="IPR029063">
    <property type="entry name" value="SAM-dependent_MTases_sf"/>
</dbReference>
<dbReference type="Pfam" id="PF12623">
    <property type="entry name" value="Hen1_L"/>
    <property type="match status" value="1"/>
</dbReference>
<keyword evidence="4" id="KW-0489">Methyltransferase</keyword>
<evidence type="ECO:0000256" key="5">
    <source>
        <dbReference type="ARBA" id="ARBA00022679"/>
    </source>
</evidence>
<feature type="region of interest" description="Disordered" evidence="13">
    <location>
        <begin position="240"/>
        <end position="287"/>
    </location>
</feature>
<keyword evidence="17" id="KW-1185">Reference proteome</keyword>
<evidence type="ECO:0000256" key="10">
    <source>
        <dbReference type="ARBA" id="ARBA00023158"/>
    </source>
</evidence>
<dbReference type="Proteomes" id="UP000215316">
    <property type="component" value="Unassembled WGS sequence"/>
</dbReference>
<keyword evidence="10" id="KW-0943">RNA-mediated gene silencing</keyword>
<dbReference type="InterPro" id="IPR026610">
    <property type="entry name" value="Hen1"/>
</dbReference>
<evidence type="ECO:0000256" key="7">
    <source>
        <dbReference type="ARBA" id="ARBA00022723"/>
    </source>
</evidence>
<feature type="domain" description="Methyltransferase type 12" evidence="14">
    <location>
        <begin position="311"/>
        <end position="400"/>
    </location>
</feature>
<dbReference type="PANTHER" id="PTHR21404:SF3">
    <property type="entry name" value="SMALL RNA 2'-O-METHYLTRANSFERASE"/>
    <property type="match status" value="1"/>
</dbReference>
<name>A0A225CL09_9MICO</name>
<evidence type="ECO:0000259" key="15">
    <source>
        <dbReference type="Pfam" id="PF12623"/>
    </source>
</evidence>
<accession>A0A225CL09</accession>
<dbReference type="Gene3D" id="3.30.1610.20">
    <property type="entry name" value="Hen1, N-terminal domain"/>
    <property type="match status" value="1"/>
</dbReference>
<dbReference type="InterPro" id="IPR013217">
    <property type="entry name" value="Methyltransf_12"/>
</dbReference>
<evidence type="ECO:0000256" key="13">
    <source>
        <dbReference type="SAM" id="MobiDB-lite"/>
    </source>
</evidence>
<sequence>MLITLTSTAPSASDLSHLLRKHPGRAQSFDLAVGTAHVVYPEATDERCTVALLLEVDPIALVRDKRFRSAGASSIAHYVNDRPYASSSMLAVALGHVFRTAMGGRSESLPELAAGTLPLRITVAALPARGGADLVHALFAPLGWHVEATPVPLDPERPEWGASAYVDLVLTGDVRLADALRHLYVLLPVLDDGKHYWVSDDEVGKLLRAGDGWLAGHPARDLITRRYLAHQRDLVGDADERLDASTADPNERLDASTADARDTGSADAAADAAAHADAPSDAGPRSPSLARLRAETVHAVLTEVGARTVADVGCGSGALLAHLMADPALTTIIGTDVSARDLEAAARRLGLRDASDRVRERIRLLQSSATYEDPRIAGLDAVVLMEVVEHVDPDRHAALEASVLGSAAPRVVVVTTPNAEHNALYPGLAAGAMRHPDHRFEWTRAEFAAWAQGAAGRHGYLVEIRPVGDEHPVHGSPTQLALFRKATR</sequence>
<dbReference type="RefSeq" id="WP_094128248.1">
    <property type="nucleotide sequence ID" value="NZ_CP040788.1"/>
</dbReference>
<gene>
    <name evidence="16" type="ORF">B5P24_08660</name>
</gene>
<keyword evidence="7" id="KW-0479">Metal-binding</keyword>
<organism evidence="16 17">
    <name type="scientific">Clavibacter tessellarius</name>
    <dbReference type="NCBI Taxonomy" id="31965"/>
    <lineage>
        <taxon>Bacteria</taxon>
        <taxon>Bacillati</taxon>
        <taxon>Actinomycetota</taxon>
        <taxon>Actinomycetes</taxon>
        <taxon>Micrococcales</taxon>
        <taxon>Microbacteriaceae</taxon>
        <taxon>Clavibacter</taxon>
    </lineage>
</organism>
<feature type="compositionally biased region" description="Basic and acidic residues" evidence="13">
    <location>
        <begin position="240"/>
        <end position="264"/>
    </location>
</feature>
<dbReference type="GO" id="GO:0090486">
    <property type="term" value="F:small RNA 2'-O-methyltransferase activity"/>
    <property type="evidence" value="ECO:0007669"/>
    <property type="project" value="UniProtKB-EC"/>
</dbReference>